<feature type="region of interest" description="Disordered" evidence="1">
    <location>
        <begin position="1"/>
        <end position="29"/>
    </location>
</feature>
<gene>
    <name evidence="2" type="ORF">GQX73_g611</name>
</gene>
<dbReference type="AlphaFoldDB" id="A0A7C8IZJ9"/>
<accession>A0A7C8IZJ9</accession>
<proteinExistence type="predicted"/>
<protein>
    <submittedName>
        <fullName evidence="2">Uncharacterized protein</fullName>
    </submittedName>
</protein>
<reference evidence="2 3" key="1">
    <citation type="submission" date="2019-12" db="EMBL/GenBank/DDBJ databases">
        <title>Draft genome sequence of the ascomycete Xylaria multiplex DSM 110363.</title>
        <authorList>
            <person name="Buettner E."/>
            <person name="Kellner H."/>
        </authorList>
    </citation>
    <scope>NUCLEOTIDE SEQUENCE [LARGE SCALE GENOMIC DNA]</scope>
    <source>
        <strain evidence="2 3">DSM 110363</strain>
    </source>
</reference>
<evidence type="ECO:0000256" key="1">
    <source>
        <dbReference type="SAM" id="MobiDB-lite"/>
    </source>
</evidence>
<dbReference type="EMBL" id="WUBL01000003">
    <property type="protein sequence ID" value="KAF2973065.1"/>
    <property type="molecule type" value="Genomic_DNA"/>
</dbReference>
<feature type="region of interest" description="Disordered" evidence="1">
    <location>
        <begin position="188"/>
        <end position="211"/>
    </location>
</feature>
<dbReference type="InParanoid" id="A0A7C8IZJ9"/>
<name>A0A7C8IZJ9_9PEZI</name>
<sequence length="211" mass="24770">MIKLTRGLNSESDKGQPYENPGGLNDGESLSDESKLYNFTLYEEWIKKKPSPIRFEAGRYSQEPWLSESLEAWVLARKLQVPDFEKYALSEFIQNCSLASFGPWDYIERAIPQGSPLRRFSDYWVAWNYFWVRGSASEFSGLDASRLVGRARDSTVDPRTYDIIHWYERCGDTIGSCCSHNPMTRREEEFERQRPVREEEPEWGQSWEINR</sequence>
<dbReference type="Proteomes" id="UP000481858">
    <property type="component" value="Unassembled WGS sequence"/>
</dbReference>
<evidence type="ECO:0000313" key="3">
    <source>
        <dbReference type="Proteomes" id="UP000481858"/>
    </source>
</evidence>
<feature type="compositionally biased region" description="Basic and acidic residues" evidence="1">
    <location>
        <begin position="188"/>
        <end position="198"/>
    </location>
</feature>
<keyword evidence="3" id="KW-1185">Reference proteome</keyword>
<evidence type="ECO:0000313" key="2">
    <source>
        <dbReference type="EMBL" id="KAF2973065.1"/>
    </source>
</evidence>
<organism evidence="2 3">
    <name type="scientific">Xylaria multiplex</name>
    <dbReference type="NCBI Taxonomy" id="323545"/>
    <lineage>
        <taxon>Eukaryota</taxon>
        <taxon>Fungi</taxon>
        <taxon>Dikarya</taxon>
        <taxon>Ascomycota</taxon>
        <taxon>Pezizomycotina</taxon>
        <taxon>Sordariomycetes</taxon>
        <taxon>Xylariomycetidae</taxon>
        <taxon>Xylariales</taxon>
        <taxon>Xylariaceae</taxon>
        <taxon>Xylaria</taxon>
    </lineage>
</organism>
<comment type="caution">
    <text evidence="2">The sequence shown here is derived from an EMBL/GenBank/DDBJ whole genome shotgun (WGS) entry which is preliminary data.</text>
</comment>
<dbReference type="OrthoDB" id="194443at2759"/>